<sequence length="590" mass="66813">MDPIPAPISPTAPYLTLNPHHFPITTSSPAAQEWFNRALNLTYAFSHEEALVCFYQVLAHDEACLMGYWGVAYALGANYNKTWELYAKGEVEKTVPHIRAALDQVKRRNLRGTEQEQSLVHALDARMPQDLTNRDYSTWNTKYAHAMRDVYTRFPENIDVAAIFAESLMVLTPWRLWDLTTGLPTANSHAAEIKQILESAMRTDKGRRHPGLLHFYIHLMEMSSTPELALPAANALPSLVPDAGHLQHMPSHIYFLIGDYARAIDANLRGIAADETYMRITGRSGGFYLVYRLHNMQFVVYAAMFAGQYELAMEHVEMIERNVPLDLVHTLGDFIEATYAIRLQVYVRFGKWDLLKHLPIPEDRQLFPITTAFTYWARAIAFSATRDVGAAETERERYLDAVEMVPEGRLMFPNTARQVHAIGTSFLDGELEYRKGEYDTAFTHLEESIKRYDGLVYCEPWSWMTPPRHAYAALSLEQGHTTRALETYYADLGFNDNLARAHQHPNNIWALAGAEDCLRLLGREDERRIVEVLLRTGRAVADVQVGVSCFCRIDRLPGGEAVVVDVSLQQGAKDQVDDGKVDQGNGCCQK</sequence>
<dbReference type="EMBL" id="JASBWS010000095">
    <property type="protein sequence ID" value="KAJ9098301.1"/>
    <property type="molecule type" value="Genomic_DNA"/>
</dbReference>
<organism evidence="1 2">
    <name type="scientific">Naganishia adeliensis</name>
    <dbReference type="NCBI Taxonomy" id="92952"/>
    <lineage>
        <taxon>Eukaryota</taxon>
        <taxon>Fungi</taxon>
        <taxon>Dikarya</taxon>
        <taxon>Basidiomycota</taxon>
        <taxon>Agaricomycotina</taxon>
        <taxon>Tremellomycetes</taxon>
        <taxon>Filobasidiales</taxon>
        <taxon>Filobasidiaceae</taxon>
        <taxon>Naganishia</taxon>
    </lineage>
</organism>
<proteinExistence type="predicted"/>
<accession>A0ACC2VGU2</accession>
<evidence type="ECO:0000313" key="2">
    <source>
        <dbReference type="Proteomes" id="UP001230649"/>
    </source>
</evidence>
<comment type="caution">
    <text evidence="1">The sequence shown here is derived from an EMBL/GenBank/DDBJ whole genome shotgun (WGS) entry which is preliminary data.</text>
</comment>
<name>A0ACC2VGU2_9TREE</name>
<protein>
    <submittedName>
        <fullName evidence="1">Uncharacterized protein</fullName>
    </submittedName>
</protein>
<dbReference type="Proteomes" id="UP001230649">
    <property type="component" value="Unassembled WGS sequence"/>
</dbReference>
<gene>
    <name evidence="1" type="ORF">QFC20_006011</name>
</gene>
<reference evidence="1" key="1">
    <citation type="submission" date="2023-04" db="EMBL/GenBank/DDBJ databases">
        <title>Draft Genome sequencing of Naganishia species isolated from polar environments using Oxford Nanopore Technology.</title>
        <authorList>
            <person name="Leo P."/>
            <person name="Venkateswaran K."/>
        </authorList>
    </citation>
    <scope>NUCLEOTIDE SEQUENCE</scope>
    <source>
        <strain evidence="1">MNA-CCFEE 5262</strain>
    </source>
</reference>
<keyword evidence="2" id="KW-1185">Reference proteome</keyword>
<evidence type="ECO:0000313" key="1">
    <source>
        <dbReference type="EMBL" id="KAJ9098301.1"/>
    </source>
</evidence>